<dbReference type="RefSeq" id="WP_256131215.1">
    <property type="nucleotide sequence ID" value="NZ_JANFXK010000003.1"/>
</dbReference>
<accession>A0ABT1RLI8</accession>
<keyword evidence="2" id="KW-1185">Reference proteome</keyword>
<reference evidence="1 2" key="1">
    <citation type="submission" date="2022-06" db="EMBL/GenBank/DDBJ databases">
        <title>Isolation of gut microbiota from human fecal samples.</title>
        <authorList>
            <person name="Pamer E.G."/>
            <person name="Barat B."/>
            <person name="Waligurski E."/>
            <person name="Medina S."/>
            <person name="Paddock L."/>
            <person name="Mostad J."/>
        </authorList>
    </citation>
    <scope>NUCLEOTIDE SEQUENCE [LARGE SCALE GENOMIC DNA]</scope>
    <source>
        <strain evidence="1 2">SL.3.17</strain>
    </source>
</reference>
<proteinExistence type="predicted"/>
<name>A0ABT1RLI8_9FIRM</name>
<organism evidence="1 2">
    <name type="scientific">Anaerovorax odorimutans</name>
    <dbReference type="NCBI Taxonomy" id="109327"/>
    <lineage>
        <taxon>Bacteria</taxon>
        <taxon>Bacillati</taxon>
        <taxon>Bacillota</taxon>
        <taxon>Clostridia</taxon>
        <taxon>Peptostreptococcales</taxon>
        <taxon>Anaerovoracaceae</taxon>
        <taxon>Anaerovorax</taxon>
    </lineage>
</organism>
<evidence type="ECO:0000313" key="2">
    <source>
        <dbReference type="Proteomes" id="UP001524502"/>
    </source>
</evidence>
<dbReference type="Proteomes" id="UP001524502">
    <property type="component" value="Unassembled WGS sequence"/>
</dbReference>
<comment type="caution">
    <text evidence="1">The sequence shown here is derived from an EMBL/GenBank/DDBJ whole genome shotgun (WGS) entry which is preliminary data.</text>
</comment>
<dbReference type="NCBIfam" id="TIGR01863">
    <property type="entry name" value="cas_Csd1"/>
    <property type="match status" value="1"/>
</dbReference>
<protein>
    <submittedName>
        <fullName evidence="1">Type I-C CRISPR-associated protein Cas8c/Csd1</fullName>
    </submittedName>
</protein>
<dbReference type="InterPro" id="IPR010144">
    <property type="entry name" value="CRISPR-assoc_prot_Csd1-typ"/>
</dbReference>
<gene>
    <name evidence="1" type="primary">cas8c</name>
    <name evidence="1" type="ORF">NE619_04775</name>
</gene>
<dbReference type="Pfam" id="PF09709">
    <property type="entry name" value="Cas_Csd1"/>
    <property type="match status" value="1"/>
</dbReference>
<sequence>MSLFKMLYGTYESNEAMVANPYTQYPLCPVSHMTASVQIEMSIDLQGNIVDARTITDREDGETIIPVTEESASRSSGTAPHPLSDNLTYLAGDYGDYAASKKETDTGRQRFDAYIKALESWISSGNSHEKVQAIYNYLSQKHTIKDLQEYGVVNLDENGKLTKDKIAGKTYDKCMVRFIVLGAEEPEECWLDKSLIKAYQEYYFGAKEGREDICYLTAKPAAISDNHPKGILAASYGAKLLSANDNSDFTYRGRFQDEKQAYAVSYEASQKAHNALKWLAKQQGYTVGNRDKRTYICWSLKDLKIPEAGRELDLEYEEDAVPNTVPQYRQRLRKFLGGYEDGFDATDDIALLTLEAATTGRLSVTYYNELKAKDYFSRIRSWYETCCWQFTTFDSEKKPRQEVKTPAIARIVNYAFGTEQGNMVKVDDKLMIMQYQRLFHCIVDRQRIPRDFVHAIFQRASHPMGYTFGNRERILSTACALIAKYYKDKGVELEMNLQKNLEKLTGQDRRSFLYGMLLAVYEKAERSTYDRDEKREPNAIRLQASFVQHPGSARMTIEQALIPYYQRMAPRLRDYFRKEIQEISVAIGEESRLDQNKGLNELYLTGYWLERAELSKKKEDA</sequence>
<evidence type="ECO:0000313" key="1">
    <source>
        <dbReference type="EMBL" id="MCQ4636032.1"/>
    </source>
</evidence>
<dbReference type="EMBL" id="JANFXK010000003">
    <property type="protein sequence ID" value="MCQ4636032.1"/>
    <property type="molecule type" value="Genomic_DNA"/>
</dbReference>